<dbReference type="PANTHER" id="PTHR10997">
    <property type="entry name" value="IMPORTIN-7, 8, 11"/>
    <property type="match status" value="1"/>
</dbReference>
<evidence type="ECO:0000256" key="4">
    <source>
        <dbReference type="SAM" id="MobiDB-lite"/>
    </source>
</evidence>
<evidence type="ECO:0000256" key="3">
    <source>
        <dbReference type="ARBA" id="ARBA00023242"/>
    </source>
</evidence>
<dbReference type="InParanoid" id="A0A1W4X625"/>
<keyword evidence="3" id="KW-0539">Nucleus</keyword>
<evidence type="ECO:0000256" key="2">
    <source>
        <dbReference type="ARBA" id="ARBA00022448"/>
    </source>
</evidence>
<dbReference type="InterPro" id="IPR011989">
    <property type="entry name" value="ARM-like"/>
</dbReference>
<proteinExistence type="predicted"/>
<dbReference type="Pfam" id="PF03810">
    <property type="entry name" value="IBN_N"/>
    <property type="match status" value="1"/>
</dbReference>
<evidence type="ECO:0000256" key="1">
    <source>
        <dbReference type="ARBA" id="ARBA00004123"/>
    </source>
</evidence>
<dbReference type="GO" id="GO:0031267">
    <property type="term" value="F:small GTPase binding"/>
    <property type="evidence" value="ECO:0007669"/>
    <property type="project" value="InterPro"/>
</dbReference>
<sequence>MALKTALLEILSCMLSPDAELRRLAEERNKALEVTEEYGIYLLEIILSSDEATEERQMAAVLLRQYVHIHWCKDEKEFLLPVVSDYVKDKIRALLPSGLSVAVIQNTVAITLAYIAYFDFPQQWSGVVKVISSKLESSNLDECLGSLQFFNDFVSICSIEQLSLCYKSALEGLYHICQNEEKFSTVERSEAISVFCKIVSVLSTDSNIRPELPNIVDKFYNLFSAQLISAYSPKSDFRLKSQIVKTFTLLLYQITEITQNTIVRLLPSIWEIFSRCGEAYVQILSLTLDVPRDVGENTNGKPLFFKLINGIFNLIQTLVTTMKGVCISNSLYDFLHYLFIFMAVTPETEEKWKTEEEFVADDIEEGRLDHDVRYDARCLLTLLTYDMEKNYMANALATAVDRHMVLAGDMNESYYWRIMESLMYGLGSISNYVIKLTKLEHTSFDINNYLTKWAEILQRCPSWVLQGRIMLVVAQFSPIITSDIWETYIPHIINNLYSDNHILKVSAIRSVAIQTENVRDSVVTRHLLELRQAIITGLNRAIPLVSQPIQELGLRGIINIIKRDPLFVTQMRSDLVNLSVGCFWKNLSYHYILNNCETIVKYLCLNEETVNETQETILPIIFDCLSTHHPVNHSVTIHNAQSCALELLGIIVINSPLPLSEVLLHQGFMATYKCILYVNDTTVMQSGTNCLRNFLLKASSQIYNFVDGEGRTGADYTIDILKHILDPQKMVLACKQIGRLCITAMHTLGTLLNSHIDYLLRSVLSKMQRTTLMEEHLIVIFAYLFYYNMQDTMEFLNQIPGPQGESALVFVLNKWLSKPYVYYGKFELRLNIMALAKILEHSLVSNDKRLSNITVQGENLSNSIIIMETPNSRSGISRVRQIPLLMHIFKTLVQLLCLELHLLESNQIFHVSGQTSEDNFVSLNGHESDDETFDEEDSDSEELSSLEFKDPIYKMSISDLLTDYLKQFCGTNYFKRYKDFLTEQEKDSLVGLGIIKKT</sequence>
<dbReference type="GO" id="GO:0005635">
    <property type="term" value="C:nuclear envelope"/>
    <property type="evidence" value="ECO:0007669"/>
    <property type="project" value="TreeGrafter"/>
</dbReference>
<dbReference type="FunCoup" id="A0A1W4X625">
    <property type="interactions" value="2188"/>
</dbReference>
<organism evidence="6 7">
    <name type="scientific">Agrilus planipennis</name>
    <name type="common">Emerald ash borer</name>
    <name type="synonym">Agrilus marcopoli</name>
    <dbReference type="NCBI Taxonomy" id="224129"/>
    <lineage>
        <taxon>Eukaryota</taxon>
        <taxon>Metazoa</taxon>
        <taxon>Ecdysozoa</taxon>
        <taxon>Arthropoda</taxon>
        <taxon>Hexapoda</taxon>
        <taxon>Insecta</taxon>
        <taxon>Pterygota</taxon>
        <taxon>Neoptera</taxon>
        <taxon>Endopterygota</taxon>
        <taxon>Coleoptera</taxon>
        <taxon>Polyphaga</taxon>
        <taxon>Elateriformia</taxon>
        <taxon>Buprestoidea</taxon>
        <taxon>Buprestidae</taxon>
        <taxon>Agrilinae</taxon>
        <taxon>Agrilus</taxon>
    </lineage>
</organism>
<dbReference type="InterPro" id="IPR016024">
    <property type="entry name" value="ARM-type_fold"/>
</dbReference>
<keyword evidence="2" id="KW-0813">Transport</keyword>
<dbReference type="OrthoDB" id="431626at2759"/>
<feature type="domain" description="Importin N-terminal" evidence="5">
    <location>
        <begin position="25"/>
        <end position="95"/>
    </location>
</feature>
<dbReference type="InterPro" id="IPR001494">
    <property type="entry name" value="Importin-beta_N"/>
</dbReference>
<dbReference type="AlphaFoldDB" id="A0A1W4X625"/>
<dbReference type="GO" id="GO:0006606">
    <property type="term" value="P:protein import into nucleus"/>
    <property type="evidence" value="ECO:0007669"/>
    <property type="project" value="TreeGrafter"/>
</dbReference>
<feature type="compositionally biased region" description="Acidic residues" evidence="4">
    <location>
        <begin position="928"/>
        <end position="944"/>
    </location>
</feature>
<dbReference type="Gene3D" id="1.25.10.10">
    <property type="entry name" value="Leucine-rich Repeat Variant"/>
    <property type="match status" value="1"/>
</dbReference>
<feature type="region of interest" description="Disordered" evidence="4">
    <location>
        <begin position="920"/>
        <end position="944"/>
    </location>
</feature>
<comment type="subcellular location">
    <subcellularLocation>
        <location evidence="1">Nucleus</location>
    </subcellularLocation>
</comment>
<keyword evidence="6" id="KW-1185">Reference proteome</keyword>
<dbReference type="RefSeq" id="XP_018331556.1">
    <property type="nucleotide sequence ID" value="XM_018476054.2"/>
</dbReference>
<evidence type="ECO:0000259" key="5">
    <source>
        <dbReference type="PROSITE" id="PS50166"/>
    </source>
</evidence>
<dbReference type="GeneID" id="108741295"/>
<accession>A0A1W4X625</accession>
<dbReference type="SMART" id="SM00913">
    <property type="entry name" value="IBN_N"/>
    <property type="match status" value="1"/>
</dbReference>
<dbReference type="STRING" id="224129.A0A1W4X625"/>
<dbReference type="Proteomes" id="UP000192223">
    <property type="component" value="Unplaced"/>
</dbReference>
<name>A0A1W4X625_AGRPL</name>
<dbReference type="KEGG" id="apln:108741295"/>
<dbReference type="PROSITE" id="PS50166">
    <property type="entry name" value="IMPORTIN_B_NT"/>
    <property type="match status" value="1"/>
</dbReference>
<protein>
    <submittedName>
        <fullName evidence="7">Importin-9 isoform X1</fullName>
    </submittedName>
</protein>
<dbReference type="SUPFAM" id="SSF48371">
    <property type="entry name" value="ARM repeat"/>
    <property type="match status" value="1"/>
</dbReference>
<evidence type="ECO:0000313" key="7">
    <source>
        <dbReference type="RefSeq" id="XP_018331556.1"/>
    </source>
</evidence>
<dbReference type="PANTHER" id="PTHR10997:SF9">
    <property type="entry name" value="IMPORTIN-9"/>
    <property type="match status" value="1"/>
</dbReference>
<reference evidence="7" key="1">
    <citation type="submission" date="2025-08" db="UniProtKB">
        <authorList>
            <consortium name="RefSeq"/>
        </authorList>
    </citation>
    <scope>IDENTIFICATION</scope>
    <source>
        <tissue evidence="7">Entire body</tissue>
    </source>
</reference>
<gene>
    <name evidence="7" type="primary">LOC108741295</name>
</gene>
<dbReference type="GO" id="GO:0005829">
    <property type="term" value="C:cytosol"/>
    <property type="evidence" value="ECO:0007669"/>
    <property type="project" value="TreeGrafter"/>
</dbReference>
<evidence type="ECO:0000313" key="6">
    <source>
        <dbReference type="Proteomes" id="UP000192223"/>
    </source>
</evidence>